<sequence length="69" mass="8060">MDLKEKIESVFDKIDYYLKNKEVTLTPDERKLIQEIINELTLPARRYNLGCGSCFGEIAKIINDYHNPV</sequence>
<comment type="caution">
    <text evidence="1">The sequence shown here is derived from an EMBL/GenBank/DDBJ whole genome shotgun (WGS) entry which is preliminary data.</text>
</comment>
<keyword evidence="2" id="KW-1185">Reference proteome</keyword>
<evidence type="ECO:0000313" key="2">
    <source>
        <dbReference type="Proteomes" id="UP000268007"/>
    </source>
</evidence>
<evidence type="ECO:0000313" key="1">
    <source>
        <dbReference type="EMBL" id="RKR82639.1"/>
    </source>
</evidence>
<gene>
    <name evidence="1" type="ORF">BDD43_2824</name>
</gene>
<dbReference type="EMBL" id="RBKU01000001">
    <property type="protein sequence ID" value="RKR82639.1"/>
    <property type="molecule type" value="Genomic_DNA"/>
</dbReference>
<protein>
    <submittedName>
        <fullName evidence="1">Uncharacterized protein</fullName>
    </submittedName>
</protein>
<dbReference type="AlphaFoldDB" id="A0A495J3Q4"/>
<accession>A0A495J3Q4</accession>
<organism evidence="1 2">
    <name type="scientific">Mucilaginibacter gracilis</name>
    <dbReference type="NCBI Taxonomy" id="423350"/>
    <lineage>
        <taxon>Bacteria</taxon>
        <taxon>Pseudomonadati</taxon>
        <taxon>Bacteroidota</taxon>
        <taxon>Sphingobacteriia</taxon>
        <taxon>Sphingobacteriales</taxon>
        <taxon>Sphingobacteriaceae</taxon>
        <taxon>Mucilaginibacter</taxon>
    </lineage>
</organism>
<name>A0A495J3Q4_9SPHI</name>
<proteinExistence type="predicted"/>
<dbReference type="Proteomes" id="UP000268007">
    <property type="component" value="Unassembled WGS sequence"/>
</dbReference>
<reference evidence="1 2" key="1">
    <citation type="submission" date="2018-10" db="EMBL/GenBank/DDBJ databases">
        <title>Genomic Encyclopedia of Archaeal and Bacterial Type Strains, Phase II (KMG-II): from individual species to whole genera.</title>
        <authorList>
            <person name="Goeker M."/>
        </authorList>
    </citation>
    <scope>NUCLEOTIDE SEQUENCE [LARGE SCALE GENOMIC DNA]</scope>
    <source>
        <strain evidence="1 2">DSM 18602</strain>
    </source>
</reference>
<dbReference type="RefSeq" id="WP_121198223.1">
    <property type="nucleotide sequence ID" value="NZ_RBKU01000001.1"/>
</dbReference>